<evidence type="ECO:0000313" key="5">
    <source>
        <dbReference type="RefSeq" id="XP_022086079.1"/>
    </source>
</evidence>
<dbReference type="RefSeq" id="XP_022086079.1">
    <property type="nucleotide sequence ID" value="XM_022230387.1"/>
</dbReference>
<name>A0A8B7XYU7_ACAPL</name>
<dbReference type="GeneID" id="110976797"/>
<dbReference type="RefSeq" id="XP_022086081.1">
    <property type="nucleotide sequence ID" value="XM_022230389.1"/>
</dbReference>
<proteinExistence type="predicted"/>
<evidence type="ECO:0000313" key="7">
    <source>
        <dbReference type="RefSeq" id="XP_022086081.1"/>
    </source>
</evidence>
<keyword evidence="1" id="KW-1185">Reference proteome</keyword>
<evidence type="ECO:0000313" key="1">
    <source>
        <dbReference type="Proteomes" id="UP000694845"/>
    </source>
</evidence>
<dbReference type="Proteomes" id="UP000694845">
    <property type="component" value="Unplaced"/>
</dbReference>
<evidence type="ECO:0000313" key="6">
    <source>
        <dbReference type="RefSeq" id="XP_022086080.1"/>
    </source>
</evidence>
<dbReference type="RefSeq" id="XP_022086080.1">
    <property type="nucleotide sequence ID" value="XM_022230388.1"/>
</dbReference>
<evidence type="ECO:0000313" key="4">
    <source>
        <dbReference type="RefSeq" id="XP_022086078.1"/>
    </source>
</evidence>
<dbReference type="RefSeq" id="XP_022086077.1">
    <property type="nucleotide sequence ID" value="XM_022230385.1"/>
</dbReference>
<sequence length="1227" mass="137540">MAAEIGQIVMYEVCDFIKKILEKTPTSVSNNADEGTPVDYEEQQSNTTIGHPLEEKTGHGICAHSSSQAWNSSNENKMWGRDGVENYKDTDCFFRPSSQHCLFCLRELVMHSGTLSVRVEETVRYETAKVLGRYNVQKPIPTLAQLCLQRLVNFETTEEMIQLPPGLLPEVKETRHQRWLQQVRFDWLLKALVQAERTVDGYLWFGQQYDRAGLRQCFRRDTRHIDGAIMSSQHCPGLPLMPGMLPLPDPVDGYDASDWCIAVLAHAISMLLPSSVPGTSSLKALHHRPSETIWAYVHKVESLLKQWAPSAVHHCFDVALAYVWWTRGYLERAEQALTKSIGKGTLNGELTTTCISSLDTRLQYGLHLNELGRLMAQSGESELAAKYYRDAAKLISDESTDHINEIKLHSLILCASAYDQGIMNQTSAWHAATSWDAVLCEQHCPSDATRAALISMLHCHTLDAINQSLHDDLSEVDRNKEWLLKMESNIVVVAEKDPNAYFHLSVVRSLLGKFEDAERAFVSFSRYFGSRQGVEVPGFIACCSASPKSNLYPWWPFTQWISEAGAVCTCIPLLWRRVLGYPIGLGDSGSHGCLSEVCGDSPNLRITKDGFLTGTIMVNLPPMTCVLLDPYTGSVCVPDETRHIELQRWDNFHKTRDGGQQSLRAVQAGSEPSFELDNDGCRDVPYACGFRLDTFLPTPIHLLTSECTGAVCSLLISNNVVNYERKALRQEDWEFWERLPEISHHLAMLQYSKGSRHVRVDLLRVILRARRDAVLEDLRRDTWLIENPSRLEDAKDLLDILIDKRCEINLPLIIDILQGKQLPVWGNVKNASHFITKQMAKDCLPPPQTVRLSNVLHVGESTVILSLLCALKSHSSQRDNALVFLDCRTEETFKNPVVHLTKTVQSFWILPEQIETWRAPRSTRLFFFAYERLMLGNRASSENELVVFDQRGVILLRATDTDVLGFSGCRTFVTCSGWNLLGCDESMTHVISLDVRTKECKKSNLSLIQSIQLAADTVFVALPSGIVALDPASLEPLAIPNSPPNTPTNDSRLINPESRGMVIEGDCRFMSVLATLEQKEQEGFITTVILGYVNSVSIIQVIRRAPGRSSHGANCERASVEVSASITLPGIPTEACYISKSVGFVVTATVSKERHKSETEILYWFDMSGRFRGIHPMLGPGRHGMISVQMEDPEVSVEASHDVSEGRPLRWHLYFADGFGGVCCMIF</sequence>
<dbReference type="OrthoDB" id="6115758at2759"/>
<reference evidence="2 3" key="1">
    <citation type="submission" date="2025-04" db="UniProtKB">
        <authorList>
            <consortium name="RefSeq"/>
        </authorList>
    </citation>
    <scope>IDENTIFICATION</scope>
</reference>
<gene>
    <name evidence="2 3 4 5 6 7" type="primary">LOC110976797</name>
</gene>
<evidence type="ECO:0000313" key="2">
    <source>
        <dbReference type="RefSeq" id="XP_022086076.1"/>
    </source>
</evidence>
<dbReference type="OMA" id="ETEILYW"/>
<dbReference type="AlphaFoldDB" id="A0A8B7XYU7"/>
<dbReference type="KEGG" id="aplc:110976797"/>
<evidence type="ECO:0000313" key="3">
    <source>
        <dbReference type="RefSeq" id="XP_022086077.1"/>
    </source>
</evidence>
<accession>A0A8B7XYU7</accession>
<dbReference type="RefSeq" id="XP_022086078.1">
    <property type="nucleotide sequence ID" value="XM_022230386.1"/>
</dbReference>
<organism evidence="1 4">
    <name type="scientific">Acanthaster planci</name>
    <name type="common">Crown-of-thorns starfish</name>
    <dbReference type="NCBI Taxonomy" id="133434"/>
    <lineage>
        <taxon>Eukaryota</taxon>
        <taxon>Metazoa</taxon>
        <taxon>Echinodermata</taxon>
        <taxon>Eleutherozoa</taxon>
        <taxon>Asterozoa</taxon>
        <taxon>Asteroidea</taxon>
        <taxon>Valvatacea</taxon>
        <taxon>Valvatida</taxon>
        <taxon>Acanthasteridae</taxon>
        <taxon>Acanthaster</taxon>
    </lineage>
</organism>
<protein>
    <submittedName>
        <fullName evidence="2 3">Uncharacterized protein LOC110976797</fullName>
    </submittedName>
</protein>
<dbReference type="RefSeq" id="XP_022086076.1">
    <property type="nucleotide sequence ID" value="XM_022230384.1"/>
</dbReference>